<protein>
    <submittedName>
        <fullName evidence="1">Uncharacterized protein</fullName>
    </submittedName>
</protein>
<reference evidence="1 2" key="1">
    <citation type="submission" date="2024-09" db="EMBL/GenBank/DDBJ databases">
        <title>Draft genome sequence of Candidatus Magnetaquicoccaceae bacterium FCR-1.</title>
        <authorList>
            <person name="Shimoshige H."/>
            <person name="Shimamura S."/>
            <person name="Taoka A."/>
            <person name="Kobayashi H."/>
            <person name="Maekawa T."/>
        </authorList>
    </citation>
    <scope>NUCLEOTIDE SEQUENCE [LARGE SCALE GENOMIC DNA]</scope>
    <source>
        <strain evidence="1 2">FCR-1</strain>
    </source>
</reference>
<name>A0ABQ0CAL2_9PROT</name>
<organism evidence="1 2">
    <name type="scientific">Candidatus Magnetaquiglobus chichijimensis</name>
    <dbReference type="NCBI Taxonomy" id="3141448"/>
    <lineage>
        <taxon>Bacteria</taxon>
        <taxon>Pseudomonadati</taxon>
        <taxon>Pseudomonadota</taxon>
        <taxon>Magnetococcia</taxon>
        <taxon>Magnetococcales</taxon>
        <taxon>Candidatus Magnetaquicoccaceae</taxon>
        <taxon>Candidatus Magnetaquiglobus</taxon>
    </lineage>
</organism>
<sequence>MLQLQIDPQAVKKICDDMEKQLRFAAALALTNTAKDAQEEVRRQLPQRFTIRTGWVAKGIHVRAADKNTLQTSVRVLDPFMRMQEFGGDKQSPFGDSLGVPVGARPTPTSVTRPGSFPGAMLQRKGYFIAPIKHGSHVKGVWKRTGRGRREQMTLMYVFSKQVRLKPRFGFRETVRRMAMEQFPRRFAEALRQALASAR</sequence>
<accession>A0ABQ0CAL2</accession>
<dbReference type="Proteomes" id="UP001628193">
    <property type="component" value="Unassembled WGS sequence"/>
</dbReference>
<dbReference type="EMBL" id="BAAFGK010000004">
    <property type="protein sequence ID" value="GAB0057932.1"/>
    <property type="molecule type" value="Genomic_DNA"/>
</dbReference>
<proteinExistence type="predicted"/>
<evidence type="ECO:0000313" key="1">
    <source>
        <dbReference type="EMBL" id="GAB0057932.1"/>
    </source>
</evidence>
<gene>
    <name evidence="1" type="ORF">SIID45300_02266</name>
</gene>
<keyword evidence="2" id="KW-1185">Reference proteome</keyword>
<comment type="caution">
    <text evidence="1">The sequence shown here is derived from an EMBL/GenBank/DDBJ whole genome shotgun (WGS) entry which is preliminary data.</text>
</comment>
<evidence type="ECO:0000313" key="2">
    <source>
        <dbReference type="Proteomes" id="UP001628193"/>
    </source>
</evidence>